<sequence length="280" mass="32115">MFVIANYSAMKNLLHIAMLLLFSCISSTVFSQKMEKKNKKWKLVWQDEFNYEGLPDSTKWSFDTKGNAYNWGNNEAQHYTAHDTSNAYVKKGYLTITAKRQNAGGKKYTSARLRTIHKGDWKYGRFEIRAKVPTGRGTWPAIWMMPSADTYGGWPKSGEIDIMEYIGSHPDSVLGTVHTESYNHVIGTQKGKSTYLPDAHKKFHTYVLEWDANEIKIYADKKLYFTFKNEGKTAAEWPFDQKFHLLLNLAIGGGLGGQKGIDDSLFPQSYVIDYVRVYQR</sequence>
<evidence type="ECO:0000313" key="4">
    <source>
        <dbReference type="Proteomes" id="UP000215355"/>
    </source>
</evidence>
<feature type="domain" description="GH16" evidence="2">
    <location>
        <begin position="47"/>
        <end position="280"/>
    </location>
</feature>
<dbReference type="PANTHER" id="PTHR10963">
    <property type="entry name" value="GLYCOSYL HYDROLASE-RELATED"/>
    <property type="match status" value="1"/>
</dbReference>
<gene>
    <name evidence="3" type="primary">bglA_1</name>
    <name evidence="3" type="ORF">SAMEA4412673_01429</name>
</gene>
<reference evidence="3 4" key="1">
    <citation type="submission" date="2017-06" db="EMBL/GenBank/DDBJ databases">
        <authorList>
            <consortium name="Pathogen Informatics"/>
        </authorList>
    </citation>
    <scope>NUCLEOTIDE SEQUENCE [LARGE SCALE GENOMIC DNA]</scope>
    <source>
        <strain evidence="3 4">NCTC12149</strain>
    </source>
</reference>
<dbReference type="GO" id="GO:0005975">
    <property type="term" value="P:carbohydrate metabolic process"/>
    <property type="evidence" value="ECO:0007669"/>
    <property type="project" value="InterPro"/>
</dbReference>
<dbReference type="Pfam" id="PF00722">
    <property type="entry name" value="Glyco_hydro_16"/>
    <property type="match status" value="1"/>
</dbReference>
<dbReference type="Proteomes" id="UP000215355">
    <property type="component" value="Chromosome 1"/>
</dbReference>
<dbReference type="Gene3D" id="2.60.120.200">
    <property type="match status" value="1"/>
</dbReference>
<name>A0AAJ5BZZ9_9SPHI</name>
<dbReference type="CDD" id="cd08023">
    <property type="entry name" value="GH16_laminarinase_like"/>
    <property type="match status" value="1"/>
</dbReference>
<dbReference type="SUPFAM" id="SSF49899">
    <property type="entry name" value="Concanavalin A-like lectins/glucanases"/>
    <property type="match status" value="1"/>
</dbReference>
<dbReference type="InterPro" id="IPR050546">
    <property type="entry name" value="Glycosyl_Hydrlase_16"/>
</dbReference>
<comment type="similarity">
    <text evidence="1">Belongs to the glycosyl hydrolase 16 family.</text>
</comment>
<accession>A0AAJ5BZZ9</accession>
<dbReference type="InterPro" id="IPR000757">
    <property type="entry name" value="Beta-glucanase-like"/>
</dbReference>
<dbReference type="GO" id="GO:0042972">
    <property type="term" value="F:licheninase activity"/>
    <property type="evidence" value="ECO:0007669"/>
    <property type="project" value="UniProtKB-EC"/>
</dbReference>
<dbReference type="PANTHER" id="PTHR10963:SF55">
    <property type="entry name" value="GLYCOSIDE HYDROLASE FAMILY 16 PROTEIN"/>
    <property type="match status" value="1"/>
</dbReference>
<evidence type="ECO:0000256" key="1">
    <source>
        <dbReference type="ARBA" id="ARBA00006865"/>
    </source>
</evidence>
<keyword evidence="3" id="KW-0378">Hydrolase</keyword>
<dbReference type="KEGG" id="smiz:4412673_01429"/>
<organism evidence="3 4">
    <name type="scientific">Sphingobacterium mizutaii</name>
    <dbReference type="NCBI Taxonomy" id="1010"/>
    <lineage>
        <taxon>Bacteria</taxon>
        <taxon>Pseudomonadati</taxon>
        <taxon>Bacteroidota</taxon>
        <taxon>Sphingobacteriia</taxon>
        <taxon>Sphingobacteriales</taxon>
        <taxon>Sphingobacteriaceae</taxon>
        <taxon>Sphingobacterium</taxon>
    </lineage>
</organism>
<evidence type="ECO:0000259" key="2">
    <source>
        <dbReference type="PROSITE" id="PS51762"/>
    </source>
</evidence>
<dbReference type="PROSITE" id="PS51762">
    <property type="entry name" value="GH16_2"/>
    <property type="match status" value="1"/>
</dbReference>
<protein>
    <submittedName>
        <fullName evidence="3">Beta-glucanase</fullName>
        <ecNumber evidence="3">3.2.1.73</ecNumber>
    </submittedName>
</protein>
<keyword evidence="3" id="KW-0326">Glycosidase</keyword>
<evidence type="ECO:0000313" key="3">
    <source>
        <dbReference type="EMBL" id="SNV47839.1"/>
    </source>
</evidence>
<dbReference type="AlphaFoldDB" id="A0AAJ5BZZ9"/>
<proteinExistence type="inferred from homology"/>
<dbReference type="EC" id="3.2.1.73" evidence="3"/>
<dbReference type="EMBL" id="LT906468">
    <property type="protein sequence ID" value="SNV47839.1"/>
    <property type="molecule type" value="Genomic_DNA"/>
</dbReference>
<dbReference type="InterPro" id="IPR013320">
    <property type="entry name" value="ConA-like_dom_sf"/>
</dbReference>